<dbReference type="Gene3D" id="3.40.50.10810">
    <property type="entry name" value="Tandem AAA-ATPase domain"/>
    <property type="match status" value="2"/>
</dbReference>
<dbReference type="SUPFAM" id="SSF52540">
    <property type="entry name" value="P-loop containing nucleoside triphosphate hydrolases"/>
    <property type="match status" value="2"/>
</dbReference>
<dbReference type="Proteomes" id="UP000054821">
    <property type="component" value="Unassembled WGS sequence"/>
</dbReference>
<keyword evidence="2" id="KW-0378">Hydrolase</keyword>
<name>A0A2P4ZRS1_9HYPO</name>
<feature type="compositionally biased region" description="Polar residues" evidence="4">
    <location>
        <begin position="20"/>
        <end position="36"/>
    </location>
</feature>
<dbReference type="InterPro" id="IPR050628">
    <property type="entry name" value="SNF2_RAD54_helicase_TF"/>
</dbReference>
<evidence type="ECO:0000313" key="7">
    <source>
        <dbReference type="Proteomes" id="UP000054821"/>
    </source>
</evidence>
<dbReference type="InterPro" id="IPR038718">
    <property type="entry name" value="SNF2-like_sf"/>
</dbReference>
<evidence type="ECO:0000259" key="5">
    <source>
        <dbReference type="PROSITE" id="PS51194"/>
    </source>
</evidence>
<proteinExistence type="predicted"/>
<protein>
    <submittedName>
        <fullName evidence="6">DNA repair protein rad5</fullName>
    </submittedName>
</protein>
<dbReference type="GO" id="GO:0008094">
    <property type="term" value="F:ATP-dependent activity, acting on DNA"/>
    <property type="evidence" value="ECO:0007669"/>
    <property type="project" value="TreeGrafter"/>
</dbReference>
<dbReference type="AlphaFoldDB" id="A0A2P4ZRS1"/>
<dbReference type="GO" id="GO:0005524">
    <property type="term" value="F:ATP binding"/>
    <property type="evidence" value="ECO:0007669"/>
    <property type="project" value="UniProtKB-KW"/>
</dbReference>
<dbReference type="GO" id="GO:0006281">
    <property type="term" value="P:DNA repair"/>
    <property type="evidence" value="ECO:0007669"/>
    <property type="project" value="TreeGrafter"/>
</dbReference>
<feature type="region of interest" description="Disordered" evidence="4">
    <location>
        <begin position="1"/>
        <end position="37"/>
    </location>
</feature>
<feature type="compositionally biased region" description="Basic residues" evidence="4">
    <location>
        <begin position="1"/>
        <end position="11"/>
    </location>
</feature>
<feature type="domain" description="Helicase C-terminal" evidence="5">
    <location>
        <begin position="515"/>
        <end position="682"/>
    </location>
</feature>
<sequence length="682" mass="75538">MENMHQSKRRRLDSPDSAGITKTNLDGTLDPSYSSDARTEADCDFEIINRDSREVNSGDDGIFLAGHEDVAAGNIVCYGMLENLPITSIETADVVDNPTYVLASLSQSGIVQRRSDGACVGKLDDKAAECLFKFGAESRVNIQLMLKTVASRSCPGRTARIVALAAAILYGPEDLGDDIGDFWTAANITSRIPSTACTMHQKQALWFFLMRESTSASKHVWQAKPEEDGALTYTNNITGLHQDVPPPAWNGGILADEMGLGKTLQMISLIIADKALGQEPGAPHNSPTTAPHMATLVVVPLPPHVIRNRTLTSSAISALKAVSRWAVTGTPIQNSFADIGGLLRFLHFQPYDNANIFDKEIVEYFRREDVTEGVRRLKSLCQPIMIRRPNSVIVLPTRRDLIKVIHFSTKEKQKYDEIENAFQAVPEEMDMRPSETRSWITTIQLINKLRLFCNLGLCSRFSALPTSQQTVAITPETDNSVETVVASELALGVVNCKDCRKAIDIPNIVITTGNSPYVYYSECREVYCNSCVVLKDFLPITGCLCTKITPCKLRPLSLELIQQVRDGELPLDNGLPMAGISSKVYALVQEISKCLPEKRDKLLQKFKEDEEIKVMLITISCGGIGLDLTTASRVHLLEPQWNPAVEEQALARVYRMGQRRPVVTIRYIMKDSIEEVCRPYNT</sequence>
<evidence type="ECO:0000256" key="2">
    <source>
        <dbReference type="ARBA" id="ARBA00022801"/>
    </source>
</evidence>
<dbReference type="InterPro" id="IPR001650">
    <property type="entry name" value="Helicase_C-like"/>
</dbReference>
<keyword evidence="7" id="KW-1185">Reference proteome</keyword>
<dbReference type="PANTHER" id="PTHR45626">
    <property type="entry name" value="TRANSCRIPTION TERMINATION FACTOR 2-RELATED"/>
    <property type="match status" value="1"/>
</dbReference>
<dbReference type="EMBL" id="JPDN02000011">
    <property type="protein sequence ID" value="PON26981.1"/>
    <property type="molecule type" value="Genomic_DNA"/>
</dbReference>
<evidence type="ECO:0000256" key="4">
    <source>
        <dbReference type="SAM" id="MobiDB-lite"/>
    </source>
</evidence>
<dbReference type="InterPro" id="IPR027417">
    <property type="entry name" value="P-loop_NTPase"/>
</dbReference>
<reference evidence="6 7" key="1">
    <citation type="journal article" date="2016" name="Genome Announc.">
        <title>Draft Whole-Genome Sequence of Trichoderma gamsii T6085, a Promising Biocontrol Agent of Fusarium Head Blight on Wheat.</title>
        <authorList>
            <person name="Baroncelli R."/>
            <person name="Zapparata A."/>
            <person name="Piaggeschi G."/>
            <person name="Sarrocco S."/>
            <person name="Vannacci G."/>
        </authorList>
    </citation>
    <scope>NUCLEOTIDE SEQUENCE [LARGE SCALE GENOMIC DNA]</scope>
    <source>
        <strain evidence="6 7">T6085</strain>
    </source>
</reference>
<comment type="caution">
    <text evidence="6">The sequence shown here is derived from an EMBL/GenBank/DDBJ whole genome shotgun (WGS) entry which is preliminary data.</text>
</comment>
<dbReference type="PROSITE" id="PS51194">
    <property type="entry name" value="HELICASE_CTER"/>
    <property type="match status" value="1"/>
</dbReference>
<keyword evidence="1" id="KW-0547">Nucleotide-binding</keyword>
<dbReference type="Gene3D" id="3.40.50.300">
    <property type="entry name" value="P-loop containing nucleotide triphosphate hydrolases"/>
    <property type="match status" value="1"/>
</dbReference>
<dbReference type="Pfam" id="PF00271">
    <property type="entry name" value="Helicase_C"/>
    <property type="match status" value="1"/>
</dbReference>
<dbReference type="RefSeq" id="XP_018657237.2">
    <property type="nucleotide sequence ID" value="XM_018809548.2"/>
</dbReference>
<organism evidence="6 7">
    <name type="scientific">Trichoderma gamsii</name>
    <dbReference type="NCBI Taxonomy" id="398673"/>
    <lineage>
        <taxon>Eukaryota</taxon>
        <taxon>Fungi</taxon>
        <taxon>Dikarya</taxon>
        <taxon>Ascomycota</taxon>
        <taxon>Pezizomycotina</taxon>
        <taxon>Sordariomycetes</taxon>
        <taxon>Hypocreomycetidae</taxon>
        <taxon>Hypocreales</taxon>
        <taxon>Hypocreaceae</taxon>
        <taxon>Trichoderma</taxon>
    </lineage>
</organism>
<dbReference type="SMART" id="SM00490">
    <property type="entry name" value="HELICc"/>
    <property type="match status" value="1"/>
</dbReference>
<dbReference type="GO" id="GO:0016787">
    <property type="term" value="F:hydrolase activity"/>
    <property type="evidence" value="ECO:0007669"/>
    <property type="project" value="UniProtKB-KW"/>
</dbReference>
<gene>
    <name evidence="6" type="ORF">TGAM01_v203930</name>
</gene>
<accession>A0A2P4ZRS1</accession>
<dbReference type="InterPro" id="IPR000330">
    <property type="entry name" value="SNF2_N"/>
</dbReference>
<dbReference type="GeneID" id="29989631"/>
<evidence type="ECO:0000256" key="3">
    <source>
        <dbReference type="ARBA" id="ARBA00022840"/>
    </source>
</evidence>
<evidence type="ECO:0000256" key="1">
    <source>
        <dbReference type="ARBA" id="ARBA00022741"/>
    </source>
</evidence>
<dbReference type="STRING" id="398673.A0A2P4ZRS1"/>
<dbReference type="CDD" id="cd18793">
    <property type="entry name" value="SF2_C_SNF"/>
    <property type="match status" value="1"/>
</dbReference>
<dbReference type="Pfam" id="PF00176">
    <property type="entry name" value="SNF2-rel_dom"/>
    <property type="match status" value="2"/>
</dbReference>
<evidence type="ECO:0000313" key="6">
    <source>
        <dbReference type="EMBL" id="PON26981.1"/>
    </source>
</evidence>
<dbReference type="InterPro" id="IPR049730">
    <property type="entry name" value="SNF2/RAD54-like_C"/>
</dbReference>
<dbReference type="GO" id="GO:0005634">
    <property type="term" value="C:nucleus"/>
    <property type="evidence" value="ECO:0007669"/>
    <property type="project" value="TreeGrafter"/>
</dbReference>
<keyword evidence="3" id="KW-0067">ATP-binding</keyword>
<dbReference type="PANTHER" id="PTHR45626:SF22">
    <property type="entry name" value="DNA REPAIR PROTEIN RAD5"/>
    <property type="match status" value="1"/>
</dbReference>